<protein>
    <submittedName>
        <fullName evidence="4">Glyceraldehyde-3-phosphate dehydrogenase</fullName>
    </submittedName>
</protein>
<dbReference type="PRINTS" id="PR00078">
    <property type="entry name" value="G3PDHDRGNASE"/>
</dbReference>
<comment type="similarity">
    <text evidence="2">Belongs to the glyceraldehyde-3-phosphate dehydrogenase family.</text>
</comment>
<feature type="domain" description="Glyceraldehyde 3-phosphate dehydrogenase NAD(P) binding" evidence="3">
    <location>
        <begin position="130"/>
        <end position="291"/>
    </location>
</feature>
<dbReference type="InterPro" id="IPR020828">
    <property type="entry name" value="GlycerAld_3-P_DH_NAD(P)-bd"/>
</dbReference>
<sequence>MSEHFEARRAEWIAREELAERMIPLIGRLYREHGIVTSIHGRRLINISPVEILKNHRFTRKVGDDVLRPEKTYAVLEALDALRPGPASVDIARLVTRFDRRGGAYEPEVLAAFLREELAPVLDARESTPTDVVLYGFGRIGRLLARILIAHQGDGTGLRLRAVVVRRGADGDLRKRASLLRRDSVHGPFAGTIEVDEENDTILANGTLIQVIYSDDPAGVDYTAYGIRDAIVVDNTGRWRDEEGLSQHLRAPGVARVLLTAPGKGAIKNIVSGINSDEIRDDDRILSAASCTTNAITPVLAAVDEAFGIRHGHVETVHSYTNDQNLIDNFHKGDRRGRSAALNMVIAETGAAKAVAKALPQLAGRLSGSAIRVPTPDVSLAILNLQLERPTTKDEVNAYLRQTSLTSPLRQQIDYVESPEVVSTDFVGSNRAGIVDGLATIAGESSVVLYVWYDNEYGYSCQVVRVLEQMSSTHPTILPVREPVTLATAGAAAPSGAAAELAAV</sequence>
<dbReference type="Gene3D" id="3.40.50.720">
    <property type="entry name" value="NAD(P)-binding Rossmann-like Domain"/>
    <property type="match status" value="1"/>
</dbReference>
<dbReference type="PROSITE" id="PS00071">
    <property type="entry name" value="GAPDH"/>
    <property type="match status" value="1"/>
</dbReference>
<evidence type="ECO:0000259" key="3">
    <source>
        <dbReference type="SMART" id="SM00846"/>
    </source>
</evidence>
<comment type="caution">
    <text evidence="4">The sequence shown here is derived from an EMBL/GenBank/DDBJ whole genome shotgun (WGS) entry which is preliminary data.</text>
</comment>
<dbReference type="Gene3D" id="3.30.360.10">
    <property type="entry name" value="Dihydrodipicolinate Reductase, domain 2"/>
    <property type="match status" value="1"/>
</dbReference>
<dbReference type="InterPro" id="IPR036291">
    <property type="entry name" value="NAD(P)-bd_dom_sf"/>
</dbReference>
<evidence type="ECO:0000256" key="1">
    <source>
        <dbReference type="ARBA" id="ARBA00023002"/>
    </source>
</evidence>
<proteinExistence type="inferred from homology"/>
<dbReference type="Pfam" id="PF00044">
    <property type="entry name" value="Gp_dh_N"/>
    <property type="match status" value="1"/>
</dbReference>
<dbReference type="SMART" id="SM00846">
    <property type="entry name" value="Gp_dh_N"/>
    <property type="match status" value="1"/>
</dbReference>
<dbReference type="EMBL" id="BAABKO010000003">
    <property type="protein sequence ID" value="GAA4775414.1"/>
    <property type="molecule type" value="Genomic_DNA"/>
</dbReference>
<dbReference type="CDD" id="cd18126">
    <property type="entry name" value="GAPDH_I_C"/>
    <property type="match status" value="1"/>
</dbReference>
<keyword evidence="5" id="KW-1185">Reference proteome</keyword>
<dbReference type="InterPro" id="IPR020829">
    <property type="entry name" value="GlycerAld_3-P_DH_cat"/>
</dbReference>
<dbReference type="Pfam" id="PF02800">
    <property type="entry name" value="Gp_dh_C"/>
    <property type="match status" value="1"/>
</dbReference>
<evidence type="ECO:0000313" key="5">
    <source>
        <dbReference type="Proteomes" id="UP001501645"/>
    </source>
</evidence>
<dbReference type="InterPro" id="IPR020830">
    <property type="entry name" value="GlycerAld_3-P_DH_AS"/>
</dbReference>
<dbReference type="SUPFAM" id="SSF55347">
    <property type="entry name" value="Glyceraldehyde-3-phosphate dehydrogenase-like, C-terminal domain"/>
    <property type="match status" value="1"/>
</dbReference>
<evidence type="ECO:0000256" key="2">
    <source>
        <dbReference type="RuleBase" id="RU000397"/>
    </source>
</evidence>
<organism evidence="4 5">
    <name type="scientific">Microbacterium gilvum</name>
    <dbReference type="NCBI Taxonomy" id="1336204"/>
    <lineage>
        <taxon>Bacteria</taxon>
        <taxon>Bacillati</taxon>
        <taxon>Actinomycetota</taxon>
        <taxon>Actinomycetes</taxon>
        <taxon>Micrococcales</taxon>
        <taxon>Microbacteriaceae</taxon>
        <taxon>Microbacterium</taxon>
    </lineage>
</organism>
<keyword evidence="1" id="KW-0560">Oxidoreductase</keyword>
<dbReference type="InterPro" id="IPR020831">
    <property type="entry name" value="GlycerAld/Erythrose_P_DH"/>
</dbReference>
<dbReference type="PANTHER" id="PTHR43454:SF1">
    <property type="entry name" value="GLYCERALDEHYDE 3-PHOSPHATE DEHYDROGENASE NAD(P) BINDING DOMAIN-CONTAINING PROTEIN"/>
    <property type="match status" value="1"/>
</dbReference>
<dbReference type="PANTHER" id="PTHR43454">
    <property type="entry name" value="GLYCERALDEHYDE-3-PHOSPHATE DEHYDROGENASE"/>
    <property type="match status" value="1"/>
</dbReference>
<gene>
    <name evidence="4" type="ORF">GCM10023351_19900</name>
</gene>
<dbReference type="Proteomes" id="UP001501645">
    <property type="component" value="Unassembled WGS sequence"/>
</dbReference>
<reference evidence="5" key="1">
    <citation type="journal article" date="2019" name="Int. J. Syst. Evol. Microbiol.">
        <title>The Global Catalogue of Microorganisms (GCM) 10K type strain sequencing project: providing services to taxonomists for standard genome sequencing and annotation.</title>
        <authorList>
            <consortium name="The Broad Institute Genomics Platform"/>
            <consortium name="The Broad Institute Genome Sequencing Center for Infectious Disease"/>
            <person name="Wu L."/>
            <person name="Ma J."/>
        </authorList>
    </citation>
    <scope>NUCLEOTIDE SEQUENCE [LARGE SCALE GENOMIC DNA]</scope>
    <source>
        <strain evidence="5">JCM 18537</strain>
    </source>
</reference>
<dbReference type="SUPFAM" id="SSF51735">
    <property type="entry name" value="NAD(P)-binding Rossmann-fold domains"/>
    <property type="match status" value="1"/>
</dbReference>
<dbReference type="RefSeq" id="WP_345438669.1">
    <property type="nucleotide sequence ID" value="NZ_BAABKO010000003.1"/>
</dbReference>
<accession>A0ABP9A7L4</accession>
<dbReference type="CDD" id="cd05214">
    <property type="entry name" value="GAPDH_I_N"/>
    <property type="match status" value="1"/>
</dbReference>
<dbReference type="NCBIfam" id="NF006139">
    <property type="entry name" value="PRK08289.1"/>
    <property type="match status" value="1"/>
</dbReference>
<name>A0ABP9A7L4_9MICO</name>
<evidence type="ECO:0000313" key="4">
    <source>
        <dbReference type="EMBL" id="GAA4775414.1"/>
    </source>
</evidence>